<accession>A0A6J5M531</accession>
<dbReference type="SUPFAM" id="SSF56784">
    <property type="entry name" value="HAD-like"/>
    <property type="match status" value="1"/>
</dbReference>
<evidence type="ECO:0000313" key="1">
    <source>
        <dbReference type="EMBL" id="CAB4141231.1"/>
    </source>
</evidence>
<dbReference type="InterPro" id="IPR023214">
    <property type="entry name" value="HAD_sf"/>
</dbReference>
<proteinExistence type="predicted"/>
<reference evidence="1" key="1">
    <citation type="submission" date="2020-04" db="EMBL/GenBank/DDBJ databases">
        <authorList>
            <person name="Chiriac C."/>
            <person name="Salcher M."/>
            <person name="Ghai R."/>
            <person name="Kavagutti S V."/>
        </authorList>
    </citation>
    <scope>NUCLEOTIDE SEQUENCE</scope>
</reference>
<protein>
    <submittedName>
        <fullName evidence="1">Uncharacterized protein</fullName>
    </submittedName>
</protein>
<dbReference type="Gene3D" id="1.10.40.40">
    <property type="entry name" value="Deoxyribonucleotidase, domain 2"/>
    <property type="match status" value="1"/>
</dbReference>
<gene>
    <name evidence="1" type="ORF">UFOVP410_70</name>
</gene>
<organism evidence="1">
    <name type="scientific">uncultured Caudovirales phage</name>
    <dbReference type="NCBI Taxonomy" id="2100421"/>
    <lineage>
        <taxon>Viruses</taxon>
        <taxon>Duplodnaviria</taxon>
        <taxon>Heunggongvirae</taxon>
        <taxon>Uroviricota</taxon>
        <taxon>Caudoviricetes</taxon>
        <taxon>Peduoviridae</taxon>
        <taxon>Maltschvirus</taxon>
        <taxon>Maltschvirus maltsch</taxon>
    </lineage>
</organism>
<dbReference type="EMBL" id="LR796388">
    <property type="protein sequence ID" value="CAB4141231.1"/>
    <property type="molecule type" value="Genomic_DNA"/>
</dbReference>
<name>A0A6J5M531_9CAUD</name>
<dbReference type="Gene3D" id="3.40.50.1000">
    <property type="entry name" value="HAD superfamily/HAD-like"/>
    <property type="match status" value="1"/>
</dbReference>
<dbReference type="InterPro" id="IPR036412">
    <property type="entry name" value="HAD-like_sf"/>
</dbReference>
<sequence length="202" mass="23241">MKSFKQHLVESTDYPTSLAKNEQVSSDSLPEIYLDMDGTIVDWETGANNALKAAGKPEWNDPYWEDTYGKKEDDKKKWEILNNTPNFWESLKFTDDGKKIWNFIKQYRPHILSACGVLTKGCKRGKINWINRYLEPKKYLGKIHLVNRADKKKFAVDSNDKPTVLIDDYIKNCQEYKSAGGIAVQVTTANEVIAKLRKLGFK</sequence>